<protein>
    <recommendedName>
        <fullName evidence="3">Nuclease SbcCD subunit C</fullName>
    </recommendedName>
</protein>
<feature type="coiled-coil region" evidence="4">
    <location>
        <begin position="201"/>
        <end position="271"/>
    </location>
</feature>
<evidence type="ECO:0000256" key="4">
    <source>
        <dbReference type="SAM" id="Coils"/>
    </source>
</evidence>
<reference evidence="6 7" key="1">
    <citation type="submission" date="2015-05" db="EMBL/GenBank/DDBJ databases">
        <title>Whole genome sequence of Bacillus thuringiensis serovar tolworthi Pasteur Institute Standard strain.</title>
        <authorList>
            <person name="Kanda K."/>
            <person name="Nakashima K."/>
            <person name="Nagano Y."/>
        </authorList>
    </citation>
    <scope>NUCLEOTIDE SEQUENCE [LARGE SCALE GENOMIC DNA]</scope>
    <source>
        <strain evidence="6 7">Pasteur Institute Standard strain</strain>
        <plasmid evidence="7">pKK1 DNA</plasmid>
    </source>
</reference>
<keyword evidence="6" id="KW-0614">Plasmid</keyword>
<dbReference type="SUPFAM" id="SSF52540">
    <property type="entry name" value="P-loop containing nucleoside triphosphate hydrolases"/>
    <property type="match status" value="2"/>
</dbReference>
<keyword evidence="4" id="KW-0175">Coiled coil</keyword>
<feature type="domain" description="Rad50/SbcC-type AAA" evidence="5">
    <location>
        <begin position="23"/>
        <end position="252"/>
    </location>
</feature>
<dbReference type="PANTHER" id="PTHR32114:SF2">
    <property type="entry name" value="ABC TRANSPORTER ABCH.3"/>
    <property type="match status" value="1"/>
</dbReference>
<sequence length="641" mass="76167">MGAIVINSLKYRGDTYFYRNEKFTKGLNLLVGDNGNGKSTFTYLIVYCLGIDVEFFKESSKEPINKILQDSNKIIELSISINSENFILKRQIGENIISVYDFKEEEYITYSVYRKGFIYQKEEMTFSDWIMNKLGIEFVEIEQNNTTHRLNIDDLFRYIYYDQLTENKKIISEFGIQPSDYFKNSNIMKRSIFEILMSGYNDEYYKKYSELKNLTKELQVEKQKLKSIEIIQHEILKQLRKHDIDNINEELIATKTELKRLNNIREDIKRERHFGEEVASRIQEIQKNIVIETHKLKNYEYQLNSVSEGLSKSLRVKDDLKSEIEHIDKVLFTTQYIDLINNEECPFCLEKIDLDENKCICGSNNHLDFSRFIYSDKEYIQLLKSKVKSLETINEVIEGYRKDYAQLNEIIENTKKQIEILVNEVKAITGDIEVNSNVSAIEEITDKIIPLKETASELEILKEKAKDIKNSKSMISVLEDKIRKARKRLDQLEEEKDNMFQKNIEQFEKIYSEYLRDFFDANETEYTVKLDRNYYPFIGQYKEQSFNVPRRLFFYLSLLKLSLDPDYQIAFPKFLIIDTLKAEGIEIPHLKKLFTYIEEFKDSDCQILITSGYDEYEEELQNEFLIDYLSSENKLLKKRKR</sequence>
<dbReference type="EMBL" id="AP014865">
    <property type="protein sequence ID" value="BAR87227.1"/>
    <property type="molecule type" value="Genomic_DNA"/>
</dbReference>
<evidence type="ECO:0000256" key="3">
    <source>
        <dbReference type="ARBA" id="ARBA00013368"/>
    </source>
</evidence>
<evidence type="ECO:0000256" key="2">
    <source>
        <dbReference type="ARBA" id="ARBA00011322"/>
    </source>
</evidence>
<dbReference type="PANTHER" id="PTHR32114">
    <property type="entry name" value="ABC TRANSPORTER ABCH.3"/>
    <property type="match status" value="1"/>
</dbReference>
<dbReference type="Proteomes" id="UP000055316">
    <property type="component" value="Plasmid pKK1"/>
</dbReference>
<dbReference type="Pfam" id="PF13476">
    <property type="entry name" value="AAA_23"/>
    <property type="match status" value="1"/>
</dbReference>
<gene>
    <name evidence="6" type="ORF">KNN_06493</name>
</gene>
<dbReference type="RefSeq" id="WP_060852643.1">
    <property type="nucleotide sequence ID" value="NZ_AP014865.1"/>
</dbReference>
<proteinExistence type="inferred from homology"/>
<geneLocation type="plasmid" evidence="7">
    <name>pKK1 DNA</name>
</geneLocation>
<evidence type="ECO:0000313" key="6">
    <source>
        <dbReference type="EMBL" id="BAR87227.1"/>
    </source>
</evidence>
<evidence type="ECO:0000259" key="5">
    <source>
        <dbReference type="Pfam" id="PF13476"/>
    </source>
</evidence>
<dbReference type="InterPro" id="IPR038729">
    <property type="entry name" value="Rad50/SbcC_AAA"/>
</dbReference>
<evidence type="ECO:0000313" key="7">
    <source>
        <dbReference type="Proteomes" id="UP000055316"/>
    </source>
</evidence>
<comment type="subunit">
    <text evidence="2">Heterodimer of SbcC and SbcD.</text>
</comment>
<dbReference type="AlphaFoldDB" id="A0A9W4A1T1"/>
<dbReference type="InterPro" id="IPR027417">
    <property type="entry name" value="P-loop_NTPase"/>
</dbReference>
<name>A0A9W4A1T1_BACTO</name>
<comment type="similarity">
    <text evidence="1">Belongs to the SMC family. SbcC subfamily.</text>
</comment>
<dbReference type="Gene3D" id="3.40.50.300">
    <property type="entry name" value="P-loop containing nucleotide triphosphate hydrolases"/>
    <property type="match status" value="1"/>
</dbReference>
<evidence type="ECO:0000256" key="1">
    <source>
        <dbReference type="ARBA" id="ARBA00006930"/>
    </source>
</evidence>
<accession>A0A9W4A1T1</accession>
<organism evidence="6 7">
    <name type="scientific">Bacillus thuringiensis subsp. tolworthi</name>
    <dbReference type="NCBI Taxonomy" id="1442"/>
    <lineage>
        <taxon>Bacteria</taxon>
        <taxon>Bacillati</taxon>
        <taxon>Bacillota</taxon>
        <taxon>Bacilli</taxon>
        <taxon>Bacillales</taxon>
        <taxon>Bacillaceae</taxon>
        <taxon>Bacillus</taxon>
        <taxon>Bacillus cereus group</taxon>
    </lineage>
</organism>
<feature type="coiled-coil region" evidence="4">
    <location>
        <begin position="390"/>
        <end position="509"/>
    </location>
</feature>